<name>A0AAV9LXJ5_9SOLN</name>
<reference evidence="1 2" key="1">
    <citation type="submission" date="2023-10" db="EMBL/GenBank/DDBJ databases">
        <title>Genome-Wide Identification Analysis in wild type Solanum Pinnatisectum Reveals Some Genes Defensing Phytophthora Infestans.</title>
        <authorList>
            <person name="Sun C."/>
        </authorList>
    </citation>
    <scope>NUCLEOTIDE SEQUENCE [LARGE SCALE GENOMIC DNA]</scope>
    <source>
        <strain evidence="1">LQN</strain>
        <tissue evidence="1">Leaf</tissue>
    </source>
</reference>
<evidence type="ECO:0000313" key="2">
    <source>
        <dbReference type="Proteomes" id="UP001311915"/>
    </source>
</evidence>
<keyword evidence="2" id="KW-1185">Reference proteome</keyword>
<proteinExistence type="predicted"/>
<dbReference type="EMBL" id="JAWPEI010000004">
    <property type="protein sequence ID" value="KAK4729704.1"/>
    <property type="molecule type" value="Genomic_DNA"/>
</dbReference>
<dbReference type="AlphaFoldDB" id="A0AAV9LXJ5"/>
<protein>
    <submittedName>
        <fullName evidence="1">Uncharacterized protein</fullName>
    </submittedName>
</protein>
<organism evidence="1 2">
    <name type="scientific">Solanum pinnatisectum</name>
    <name type="common">tansyleaf nightshade</name>
    <dbReference type="NCBI Taxonomy" id="50273"/>
    <lineage>
        <taxon>Eukaryota</taxon>
        <taxon>Viridiplantae</taxon>
        <taxon>Streptophyta</taxon>
        <taxon>Embryophyta</taxon>
        <taxon>Tracheophyta</taxon>
        <taxon>Spermatophyta</taxon>
        <taxon>Magnoliopsida</taxon>
        <taxon>eudicotyledons</taxon>
        <taxon>Gunneridae</taxon>
        <taxon>Pentapetalae</taxon>
        <taxon>asterids</taxon>
        <taxon>lamiids</taxon>
        <taxon>Solanales</taxon>
        <taxon>Solanaceae</taxon>
        <taxon>Solanoideae</taxon>
        <taxon>Solaneae</taxon>
        <taxon>Solanum</taxon>
    </lineage>
</organism>
<sequence length="132" mass="14805">MLIEEEVAVRAKQRHTSLPFPVLITELCGRAHVPRDKKMDVEVTPTSSTDIQCIEAEYQRDEADKRSATPRDTSPEFILTCYLSDASSPPRSVVASTLRHVITQAILFKTRHLAQYADVSASRLEATIPRLI</sequence>
<gene>
    <name evidence="1" type="ORF">R3W88_022692</name>
</gene>
<dbReference type="PANTHER" id="PTHR33180:SF31">
    <property type="entry name" value="POLYPROTEIN PROTEIN"/>
    <property type="match status" value="1"/>
</dbReference>
<dbReference type="PANTHER" id="PTHR33180">
    <property type="entry name" value="PHOTOSYSTEM II CP43 REACTION CENTER PROTEIN"/>
    <property type="match status" value="1"/>
</dbReference>
<accession>A0AAV9LXJ5</accession>
<evidence type="ECO:0000313" key="1">
    <source>
        <dbReference type="EMBL" id="KAK4729704.1"/>
    </source>
</evidence>
<comment type="caution">
    <text evidence="1">The sequence shown here is derived from an EMBL/GenBank/DDBJ whole genome shotgun (WGS) entry which is preliminary data.</text>
</comment>
<dbReference type="Proteomes" id="UP001311915">
    <property type="component" value="Unassembled WGS sequence"/>
</dbReference>